<gene>
    <name evidence="5" type="ORF">SAMN05660420_00750</name>
</gene>
<dbReference type="InterPro" id="IPR000595">
    <property type="entry name" value="cNMP-bd_dom"/>
</dbReference>
<dbReference type="SUPFAM" id="SSF54631">
    <property type="entry name" value="CBS-domain pair"/>
    <property type="match status" value="1"/>
</dbReference>
<keyword evidence="6" id="KW-1185">Reference proteome</keyword>
<dbReference type="InterPro" id="IPR051257">
    <property type="entry name" value="Diverse_CBS-Domain"/>
</dbReference>
<dbReference type="InterPro" id="IPR005105">
    <property type="entry name" value="GlnD_Uridyltrans_N"/>
</dbReference>
<dbReference type="Pfam" id="PF00571">
    <property type="entry name" value="CBS"/>
    <property type="match status" value="2"/>
</dbReference>
<dbReference type="CDD" id="cd00038">
    <property type="entry name" value="CAP_ED"/>
    <property type="match status" value="1"/>
</dbReference>
<dbReference type="InterPro" id="IPR043519">
    <property type="entry name" value="NT_sf"/>
</dbReference>
<reference evidence="5 6" key="1">
    <citation type="submission" date="2016-10" db="EMBL/GenBank/DDBJ databases">
        <authorList>
            <person name="de Groot N.N."/>
        </authorList>
    </citation>
    <scope>NUCLEOTIDE SEQUENCE [LARGE SCALE GENOMIC DNA]</scope>
    <source>
        <strain evidence="5 6">DSM 7343</strain>
    </source>
</reference>
<dbReference type="PROSITE" id="PS50042">
    <property type="entry name" value="CNMP_BINDING_3"/>
    <property type="match status" value="1"/>
</dbReference>
<dbReference type="InterPro" id="IPR018821">
    <property type="entry name" value="DUF294_put_nucleoTrafse_sb-bd"/>
</dbReference>
<dbReference type="SUPFAM" id="SSF81301">
    <property type="entry name" value="Nucleotidyltransferase"/>
    <property type="match status" value="1"/>
</dbReference>
<accession>A0A1H3X0H5</accession>
<name>A0A1H3X0H5_9BACT</name>
<dbReference type="InterPro" id="IPR014710">
    <property type="entry name" value="RmlC-like_jellyroll"/>
</dbReference>
<dbReference type="InterPro" id="IPR018490">
    <property type="entry name" value="cNMP-bd_dom_sf"/>
</dbReference>
<dbReference type="Pfam" id="PF00027">
    <property type="entry name" value="cNMP_binding"/>
    <property type="match status" value="1"/>
</dbReference>
<dbReference type="InterPro" id="IPR046342">
    <property type="entry name" value="CBS_dom_sf"/>
</dbReference>
<dbReference type="PANTHER" id="PTHR43080">
    <property type="entry name" value="CBS DOMAIN-CONTAINING PROTEIN CBSX3, MITOCHONDRIAL"/>
    <property type="match status" value="1"/>
</dbReference>
<dbReference type="Gene3D" id="3.30.460.10">
    <property type="entry name" value="Beta Polymerase, domain 2"/>
    <property type="match status" value="1"/>
</dbReference>
<protein>
    <submittedName>
        <fullName evidence="5">CBS domain-containing protein</fullName>
    </submittedName>
</protein>
<dbReference type="Pfam" id="PF03445">
    <property type="entry name" value="DUF294"/>
    <property type="match status" value="1"/>
</dbReference>
<dbReference type="Proteomes" id="UP000199409">
    <property type="component" value="Unassembled WGS sequence"/>
</dbReference>
<evidence type="ECO:0000313" key="6">
    <source>
        <dbReference type="Proteomes" id="UP000199409"/>
    </source>
</evidence>
<organism evidence="5 6">
    <name type="scientific">Desulfuromusa kysingii</name>
    <dbReference type="NCBI Taxonomy" id="37625"/>
    <lineage>
        <taxon>Bacteria</taxon>
        <taxon>Pseudomonadati</taxon>
        <taxon>Thermodesulfobacteriota</taxon>
        <taxon>Desulfuromonadia</taxon>
        <taxon>Desulfuromonadales</taxon>
        <taxon>Geopsychrobacteraceae</taxon>
        <taxon>Desulfuromusa</taxon>
    </lineage>
</organism>
<dbReference type="CDD" id="cd05401">
    <property type="entry name" value="NT_GlnE_GlnD_like"/>
    <property type="match status" value="1"/>
</dbReference>
<feature type="domain" description="CBS" evidence="4">
    <location>
        <begin position="166"/>
        <end position="224"/>
    </location>
</feature>
<feature type="domain" description="CBS" evidence="4">
    <location>
        <begin position="233"/>
        <end position="289"/>
    </location>
</feature>
<dbReference type="Gene3D" id="3.10.580.10">
    <property type="entry name" value="CBS-domain"/>
    <property type="match status" value="1"/>
</dbReference>
<dbReference type="EMBL" id="FNQN01000002">
    <property type="protein sequence ID" value="SDZ92461.1"/>
    <property type="molecule type" value="Genomic_DNA"/>
</dbReference>
<evidence type="ECO:0000256" key="2">
    <source>
        <dbReference type="PROSITE-ProRule" id="PRU00703"/>
    </source>
</evidence>
<dbReference type="InterPro" id="IPR000644">
    <property type="entry name" value="CBS_dom"/>
</dbReference>
<proteinExistence type="predicted"/>
<evidence type="ECO:0000313" key="5">
    <source>
        <dbReference type="EMBL" id="SDZ92461.1"/>
    </source>
</evidence>
<dbReference type="AlphaFoldDB" id="A0A1H3X0H5"/>
<dbReference type="GO" id="GO:0008773">
    <property type="term" value="F:[protein-PII] uridylyltransferase activity"/>
    <property type="evidence" value="ECO:0007669"/>
    <property type="project" value="InterPro"/>
</dbReference>
<sequence>MGLINTLRETEPFNELPEEIFTELNQVAETKTFPAQTHIFHQHSDPTGFLYVIKSGLVEIVAQTPGGVEMIVDYRKAGAFFGGTPIFTDEGYSAGARAAKESVCYLIPGKLLTKISENYPHITEFFNKAIYSRVRNLYSDMVNHHAENTLTQMEAYPFKKRLSEIMSTKTVTCTAETSIREIARKMIERGISSALVCDKKNKLTGIITEHDLVAKVLARESSDCETSSAATVMTPKPHTMAPETFMYEAATFMIGHKIKHMPILDQDEIVGIVTLQDLMKFRSQKSMLLIGNISKARTVEDLISARVELVKVARALLSENRSHIETMEIISYIHHRIIQRCHDIVLAEMKRQGHEQPEIKFCFIIMGSGGRKEMLLGPDQDNGFIYEDFPDEKKEEVDAFFVPFADKLVAALARIGYPRCDGDVMVNNPLWRGRLKDWQERISDWIRVPEAQKVRYSSIFLDFMPIVGEASLCHDLREIVFAEIKKHPIFLYHMMELDFKHKVPLSLIGRFSLEKEPKHKGKLSIKQAGSIFIVDCVRMFLLEKQVEATTTTERIDQLVKLKVFNLETADHIKAAFEAFTFLRLRNEIELTDQGKFPTHYLDPYALTKNEQDLLKEAFRVASKLQDSTKRHFSKIVS</sequence>
<dbReference type="OrthoDB" id="9808528at2"/>
<evidence type="ECO:0000259" key="4">
    <source>
        <dbReference type="PROSITE" id="PS51371"/>
    </source>
</evidence>
<keyword evidence="1 2" id="KW-0129">CBS domain</keyword>
<dbReference type="SMART" id="SM00100">
    <property type="entry name" value="cNMP"/>
    <property type="match status" value="1"/>
</dbReference>
<dbReference type="SUPFAM" id="SSF51206">
    <property type="entry name" value="cAMP-binding domain-like"/>
    <property type="match status" value="1"/>
</dbReference>
<dbReference type="RefSeq" id="WP_092344876.1">
    <property type="nucleotide sequence ID" value="NZ_FNQN01000002.1"/>
</dbReference>
<evidence type="ECO:0000259" key="3">
    <source>
        <dbReference type="PROSITE" id="PS50042"/>
    </source>
</evidence>
<dbReference type="Gene3D" id="2.60.120.10">
    <property type="entry name" value="Jelly Rolls"/>
    <property type="match status" value="1"/>
</dbReference>
<dbReference type="STRING" id="37625.SAMN05660420_00750"/>
<evidence type="ECO:0000256" key="1">
    <source>
        <dbReference type="ARBA" id="ARBA00023122"/>
    </source>
</evidence>
<dbReference type="PANTHER" id="PTHR43080:SF2">
    <property type="entry name" value="CBS DOMAIN-CONTAINING PROTEIN"/>
    <property type="match status" value="1"/>
</dbReference>
<dbReference type="PROSITE" id="PS51371">
    <property type="entry name" value="CBS"/>
    <property type="match status" value="2"/>
</dbReference>
<feature type="domain" description="Cyclic nucleotide-binding" evidence="3">
    <location>
        <begin position="12"/>
        <end position="115"/>
    </location>
</feature>
<dbReference type="SMART" id="SM00116">
    <property type="entry name" value="CBS"/>
    <property type="match status" value="2"/>
</dbReference>
<dbReference type="Pfam" id="PF10335">
    <property type="entry name" value="DUF294_C"/>
    <property type="match status" value="1"/>
</dbReference>